<dbReference type="EMBL" id="AM419438">
    <property type="protein sequence ID" value="CAL92482.1"/>
    <property type="molecule type" value="Genomic_DNA"/>
</dbReference>
<proteinExistence type="predicted"/>
<name>A0ZYS3_9CAUD</name>
<evidence type="ECO:0000313" key="2">
    <source>
        <dbReference type="Proteomes" id="UP000002272"/>
    </source>
</evidence>
<dbReference type="GeneID" id="4606058"/>
<sequence>MTGAGSATVAYAVEDSYGSLPTDPTWIQPGIDITVSDLSVDQALERSRHPDDPTPAGSREGNWEGALGLTWTLTDAQFHDLVFADSGTDLPNSPMRAPSSTWYLATELPDGTTESRTPTGAVVQDASVNYQQGDDVTVELTLLYGDEPDDVTAPTAGDIQQPSESDAYSWHGASFSVDTLSQPLMQSTTLSLSGLARFRRGQDRHPYDAVVDAIEPSFSTDATFTERDQLALAVDDVDSGSYEEVGAVAGEFALENGAGDTITYTLSDLQPASYSWSDLVAPDTDLSEPVEYHVSDVSAEEVTA</sequence>
<dbReference type="InterPro" id="IPR044000">
    <property type="entry name" value="Phage_tube_2"/>
</dbReference>
<dbReference type="OrthoDB" id="29999at10239"/>
<organism evidence="1 2">
    <name type="scientific">Halorubrum virus BJ1</name>
    <dbReference type="NCBI Taxonomy" id="416419"/>
    <lineage>
        <taxon>Viruses</taxon>
        <taxon>Duplodnaviria</taxon>
        <taxon>Heunggongvirae</taxon>
        <taxon>Uroviricota</taxon>
        <taxon>Caudoviricetes</taxon>
        <taxon>Kirjokansivirales</taxon>
        <taxon>Graaviviridae</taxon>
        <taxon>Beejeyvirus</taxon>
        <taxon>Beejeyvirus bagaejinnorense</taxon>
        <taxon>Beejeyvirus BJ1</taxon>
    </lineage>
</organism>
<keyword evidence="2" id="KW-1185">Reference proteome</keyword>
<accession>A0ZYS3</accession>
<dbReference type="Proteomes" id="UP000002272">
    <property type="component" value="Segment"/>
</dbReference>
<dbReference type="RefSeq" id="YP_919087.1">
    <property type="nucleotide sequence ID" value="NC_008695.1"/>
</dbReference>
<dbReference type="Pfam" id="PF18906">
    <property type="entry name" value="Phage_tube_2"/>
    <property type="match status" value="1"/>
</dbReference>
<protein>
    <submittedName>
        <fullName evidence="1">Uncharacterized protein</fullName>
    </submittedName>
</protein>
<dbReference type="KEGG" id="vg:4606058"/>
<reference evidence="1 2" key="1">
    <citation type="journal article" date="2007" name="BMC Genomics">
        <title>Sequence analysis of an Archaeal virus isolated from a hypersaline lake in Inner Mongolia, China.</title>
        <authorList>
            <person name="Pagaling E."/>
            <person name="Haigh R."/>
            <person name="Grant W.D."/>
            <person name="Cowan D.A."/>
            <person name="Jones B.E."/>
            <person name="Ma Y."/>
            <person name="Ventosa A."/>
            <person name="Heaphy S."/>
        </authorList>
    </citation>
    <scope>NUCLEOTIDE SEQUENCE</scope>
</reference>
<evidence type="ECO:0000313" key="1">
    <source>
        <dbReference type="EMBL" id="CAL92482.1"/>
    </source>
</evidence>